<protein>
    <submittedName>
        <fullName evidence="1">Uncharacterized protein</fullName>
    </submittedName>
</protein>
<name>R6I6T7_9FIRM</name>
<accession>R6I6T7</accession>
<gene>
    <name evidence="1" type="ORF">BN533_00976</name>
</gene>
<dbReference type="HOGENOM" id="CLU_3390729_0_0_9"/>
<proteinExistence type="predicted"/>
<evidence type="ECO:0000313" key="1">
    <source>
        <dbReference type="EMBL" id="CDB45903.1"/>
    </source>
</evidence>
<reference evidence="1" key="1">
    <citation type="submission" date="2012-11" db="EMBL/GenBank/DDBJ databases">
        <title>Dependencies among metagenomic species, viruses, plasmids and units of genetic variation.</title>
        <authorList>
            <person name="Nielsen H.B."/>
            <person name="Almeida M."/>
            <person name="Juncker A.S."/>
            <person name="Rasmussen S."/>
            <person name="Li J."/>
            <person name="Sunagawa S."/>
            <person name="Plichta D."/>
            <person name="Gautier L."/>
            <person name="Le Chatelier E."/>
            <person name="Peletier E."/>
            <person name="Bonde I."/>
            <person name="Nielsen T."/>
            <person name="Manichanh C."/>
            <person name="Arumugam M."/>
            <person name="Batto J."/>
            <person name="Santos M.B.Q.D."/>
            <person name="Blom N."/>
            <person name="Borruel N."/>
            <person name="Burgdorf K.S."/>
            <person name="Boumezbeur F."/>
            <person name="Casellas F."/>
            <person name="Dore J."/>
            <person name="Guarner F."/>
            <person name="Hansen T."/>
            <person name="Hildebrand F."/>
            <person name="Kaas R.S."/>
            <person name="Kennedy S."/>
            <person name="Kristiansen K."/>
            <person name="Kultima J.R."/>
            <person name="Leonard P."/>
            <person name="Levenez F."/>
            <person name="Lund O."/>
            <person name="Moumen B."/>
            <person name="Le Paslier D."/>
            <person name="Pons N."/>
            <person name="Pedersen O."/>
            <person name="Prifti E."/>
            <person name="Qin J."/>
            <person name="Raes J."/>
            <person name="Tap J."/>
            <person name="Tims S."/>
            <person name="Ussery D.W."/>
            <person name="Yamada T."/>
            <person name="MetaHit consortium"/>
            <person name="Renault P."/>
            <person name="Sicheritz-Ponten T."/>
            <person name="Bork P."/>
            <person name="Wang J."/>
            <person name="Brunak S."/>
            <person name="Ehrlich S.D."/>
        </authorList>
    </citation>
    <scope>NUCLEOTIDE SEQUENCE [LARGE SCALE GENOMIC DNA]</scope>
</reference>
<dbReference type="EMBL" id="CBDS010000064">
    <property type="protein sequence ID" value="CDB45903.1"/>
    <property type="molecule type" value="Genomic_DNA"/>
</dbReference>
<sequence>MRKHKNLNKQELMIRQDIPCVHLGGEVCAFEI</sequence>
<organism evidence="1">
    <name type="scientific">Phascolarctobacterium faecium</name>
    <dbReference type="NCBI Taxonomy" id="33025"/>
    <lineage>
        <taxon>Bacteria</taxon>
        <taxon>Bacillati</taxon>
        <taxon>Bacillota</taxon>
        <taxon>Negativicutes</taxon>
        <taxon>Acidaminococcales</taxon>
        <taxon>Acidaminococcaceae</taxon>
        <taxon>Phascolarctobacterium</taxon>
    </lineage>
</organism>
<dbReference type="AlphaFoldDB" id="R6I6T7"/>
<comment type="caution">
    <text evidence="1">The sequence shown here is derived from an EMBL/GenBank/DDBJ whole genome shotgun (WGS) entry which is preliminary data.</text>
</comment>